<name>A0A133NLW0_GARVA</name>
<dbReference type="EMBL" id="LRQA01000059">
    <property type="protein sequence ID" value="KXA17279.1"/>
    <property type="molecule type" value="Genomic_DNA"/>
</dbReference>
<evidence type="ECO:0000313" key="2">
    <source>
        <dbReference type="Proteomes" id="UP000070558"/>
    </source>
</evidence>
<organism evidence="1 2">
    <name type="scientific">Gardnerella vaginalis</name>
    <dbReference type="NCBI Taxonomy" id="2702"/>
    <lineage>
        <taxon>Bacteria</taxon>
        <taxon>Bacillati</taxon>
        <taxon>Actinomycetota</taxon>
        <taxon>Actinomycetes</taxon>
        <taxon>Bifidobacteriales</taxon>
        <taxon>Bifidobacteriaceae</taxon>
        <taxon>Gardnerella</taxon>
    </lineage>
</organism>
<dbReference type="Proteomes" id="UP000070558">
    <property type="component" value="Unassembled WGS sequence"/>
</dbReference>
<accession>A0A133NLW0</accession>
<comment type="caution">
    <text evidence="1">The sequence shown here is derived from an EMBL/GenBank/DDBJ whole genome shotgun (WGS) entry which is preliminary data.</text>
</comment>
<gene>
    <name evidence="1" type="ORF">HMPREF3216_01312</name>
</gene>
<reference evidence="1 2" key="1">
    <citation type="submission" date="2016-01" db="EMBL/GenBank/DDBJ databases">
        <authorList>
            <person name="Oliw E.H."/>
        </authorList>
    </citation>
    <scope>NUCLEOTIDE SEQUENCE [LARGE SCALE GENOMIC DNA]</scope>
    <source>
        <strain evidence="1 2">GED7760B</strain>
    </source>
</reference>
<dbReference type="AlphaFoldDB" id="A0A133NLW0"/>
<sequence length="64" mass="7235">MIFAFLRANDMICFPENVVQNVDSSNKLGKIFRFLFSTYPNSLHASFIGDSCACFSLVLTCYIN</sequence>
<evidence type="ECO:0000313" key="1">
    <source>
        <dbReference type="EMBL" id="KXA17279.1"/>
    </source>
</evidence>
<dbReference type="PATRIC" id="fig|2702.99.peg.1274"/>
<protein>
    <submittedName>
        <fullName evidence="1">Uncharacterized protein</fullName>
    </submittedName>
</protein>
<proteinExistence type="predicted"/>